<accession>A0A0C9TZQ7</accession>
<gene>
    <name evidence="1" type="ORF">PAXINDRAFT_44912</name>
</gene>
<dbReference type="Proteomes" id="UP000053647">
    <property type="component" value="Unassembled WGS sequence"/>
</dbReference>
<reference evidence="2" key="2">
    <citation type="submission" date="2015-01" db="EMBL/GenBank/DDBJ databases">
        <title>Evolutionary Origins and Diversification of the Mycorrhizal Mutualists.</title>
        <authorList>
            <consortium name="DOE Joint Genome Institute"/>
            <consortium name="Mycorrhizal Genomics Consortium"/>
            <person name="Kohler A."/>
            <person name="Kuo A."/>
            <person name="Nagy L.G."/>
            <person name="Floudas D."/>
            <person name="Copeland A."/>
            <person name="Barry K.W."/>
            <person name="Cichocki N."/>
            <person name="Veneault-Fourrey C."/>
            <person name="LaButti K."/>
            <person name="Lindquist E.A."/>
            <person name="Lipzen A."/>
            <person name="Lundell T."/>
            <person name="Morin E."/>
            <person name="Murat C."/>
            <person name="Riley R."/>
            <person name="Ohm R."/>
            <person name="Sun H."/>
            <person name="Tunlid A."/>
            <person name="Henrissat B."/>
            <person name="Grigoriev I.V."/>
            <person name="Hibbett D.S."/>
            <person name="Martin F."/>
        </authorList>
    </citation>
    <scope>NUCLEOTIDE SEQUENCE [LARGE SCALE GENOMIC DNA]</scope>
    <source>
        <strain evidence="2">ATCC 200175</strain>
    </source>
</reference>
<dbReference type="EMBL" id="KN819359">
    <property type="protein sequence ID" value="KIJ12761.1"/>
    <property type="molecule type" value="Genomic_DNA"/>
</dbReference>
<dbReference type="HOGENOM" id="CLU_056788_8_1_1"/>
<keyword evidence="2" id="KW-1185">Reference proteome</keyword>
<name>A0A0C9TZQ7_PAXIN</name>
<dbReference type="SUPFAM" id="SSF46689">
    <property type="entry name" value="Homeodomain-like"/>
    <property type="match status" value="1"/>
</dbReference>
<protein>
    <submittedName>
        <fullName evidence="1">Uncharacterized protein</fullName>
    </submittedName>
</protein>
<dbReference type="PANTHER" id="PTHR48472:SF1">
    <property type="entry name" value="TC1-LIKE TRANSPOSASE DDE DOMAIN-CONTAINING PROTEIN"/>
    <property type="match status" value="1"/>
</dbReference>
<dbReference type="OrthoDB" id="3012036at2759"/>
<reference evidence="1 2" key="1">
    <citation type="submission" date="2014-06" db="EMBL/GenBank/DDBJ databases">
        <authorList>
            <consortium name="DOE Joint Genome Institute"/>
            <person name="Kuo A."/>
            <person name="Kohler A."/>
            <person name="Nagy L.G."/>
            <person name="Floudas D."/>
            <person name="Copeland A."/>
            <person name="Barry K.W."/>
            <person name="Cichocki N."/>
            <person name="Veneault-Fourrey C."/>
            <person name="LaButti K."/>
            <person name="Lindquist E.A."/>
            <person name="Lipzen A."/>
            <person name="Lundell T."/>
            <person name="Morin E."/>
            <person name="Murat C."/>
            <person name="Sun H."/>
            <person name="Tunlid A."/>
            <person name="Henrissat B."/>
            <person name="Grigoriev I.V."/>
            <person name="Hibbett D.S."/>
            <person name="Martin F."/>
            <person name="Nordberg H.P."/>
            <person name="Cantor M.N."/>
            <person name="Hua S.X."/>
        </authorList>
    </citation>
    <scope>NUCLEOTIDE SEQUENCE [LARGE SCALE GENOMIC DNA]</scope>
    <source>
        <strain evidence="1 2">ATCC 200175</strain>
    </source>
</reference>
<evidence type="ECO:0000313" key="2">
    <source>
        <dbReference type="Proteomes" id="UP000053647"/>
    </source>
</evidence>
<feature type="non-terminal residue" evidence="1">
    <location>
        <position position="180"/>
    </location>
</feature>
<dbReference type="InterPro" id="IPR009057">
    <property type="entry name" value="Homeodomain-like_sf"/>
</dbReference>
<evidence type="ECO:0000313" key="1">
    <source>
        <dbReference type="EMBL" id="KIJ12761.1"/>
    </source>
</evidence>
<proteinExistence type="predicted"/>
<sequence>MPPRTVSIDLKAHIPPLHRDGYSIKEICILLDVKKSLVYKTLNLHARYGVVCNPHKYLHVVGRHRVLSIADFSFISSIIAHRNTIYLDELQHELWAKHQVYATLPTLLRAIQRLDITRKAVSTRVLERSDELRALYMNHIAAEAPDVNMLMFVDEAAKDERTSMRRHGRSWKGVRCIAKK</sequence>
<dbReference type="AlphaFoldDB" id="A0A0C9TZQ7"/>
<dbReference type="PANTHER" id="PTHR48472">
    <property type="entry name" value="TC1-LIKE TRANSPOSASE DDE DOMAIN-CONTAINING PROTEIN"/>
    <property type="match status" value="1"/>
</dbReference>
<organism evidence="1 2">
    <name type="scientific">Paxillus involutus ATCC 200175</name>
    <dbReference type="NCBI Taxonomy" id="664439"/>
    <lineage>
        <taxon>Eukaryota</taxon>
        <taxon>Fungi</taxon>
        <taxon>Dikarya</taxon>
        <taxon>Basidiomycota</taxon>
        <taxon>Agaricomycotina</taxon>
        <taxon>Agaricomycetes</taxon>
        <taxon>Agaricomycetidae</taxon>
        <taxon>Boletales</taxon>
        <taxon>Paxilineae</taxon>
        <taxon>Paxillaceae</taxon>
        <taxon>Paxillus</taxon>
    </lineage>
</organism>